<comment type="caution">
    <text evidence="3">The sequence shown here is derived from an EMBL/GenBank/DDBJ whole genome shotgun (WGS) entry which is preliminary data.</text>
</comment>
<keyword evidence="4" id="KW-1185">Reference proteome</keyword>
<keyword evidence="1" id="KW-0732">Signal</keyword>
<evidence type="ECO:0000313" key="4">
    <source>
        <dbReference type="Proteomes" id="UP001172673"/>
    </source>
</evidence>
<gene>
    <name evidence="3" type="ORF">H2200_001070</name>
</gene>
<proteinExistence type="predicted"/>
<organism evidence="3 4">
    <name type="scientific">Cladophialophora chaetospira</name>
    <dbReference type="NCBI Taxonomy" id="386627"/>
    <lineage>
        <taxon>Eukaryota</taxon>
        <taxon>Fungi</taxon>
        <taxon>Dikarya</taxon>
        <taxon>Ascomycota</taxon>
        <taxon>Pezizomycotina</taxon>
        <taxon>Eurotiomycetes</taxon>
        <taxon>Chaetothyriomycetidae</taxon>
        <taxon>Chaetothyriales</taxon>
        <taxon>Herpotrichiellaceae</taxon>
        <taxon>Cladophialophora</taxon>
    </lineage>
</organism>
<evidence type="ECO:0000256" key="1">
    <source>
        <dbReference type="SAM" id="SignalP"/>
    </source>
</evidence>
<feature type="signal peptide" evidence="1">
    <location>
        <begin position="1"/>
        <end position="20"/>
    </location>
</feature>
<sequence>MRSFTIISTLLIALLPIVSAWSCLSDSDAQYVVDQSIVVIKHPDVDAARQAGLALYAPNVIVNGDSINVLNDVPLGTTVYSNITAYLDDTLSIQGPSEVNVIAIVHDCSSLVWFWEFIGVGGPTAARVRGMTYTQVNADKQVISENVEFNSLTWAENLGFTVTPPAGGEKVKREWKA</sequence>
<reference evidence="3" key="1">
    <citation type="submission" date="2022-10" db="EMBL/GenBank/DDBJ databases">
        <title>Culturing micro-colonial fungi from biological soil crusts in the Mojave desert and describing Neophaeococcomyces mojavensis, and introducing the new genera and species Taxawa tesnikishii.</title>
        <authorList>
            <person name="Kurbessoian T."/>
            <person name="Stajich J.E."/>
        </authorList>
    </citation>
    <scope>NUCLEOTIDE SEQUENCE</scope>
    <source>
        <strain evidence="3">TK_41</strain>
    </source>
</reference>
<name>A0AA39CNP5_9EURO</name>
<evidence type="ECO:0000313" key="3">
    <source>
        <dbReference type="EMBL" id="KAJ9614996.1"/>
    </source>
</evidence>
<accession>A0AA39CNP5</accession>
<feature type="domain" description="NTF2-like" evidence="2">
    <location>
        <begin position="23"/>
        <end position="160"/>
    </location>
</feature>
<evidence type="ECO:0000259" key="2">
    <source>
        <dbReference type="Pfam" id="PF26534"/>
    </source>
</evidence>
<feature type="chain" id="PRO_5041265031" description="NTF2-like domain-containing protein" evidence="1">
    <location>
        <begin position="21"/>
        <end position="177"/>
    </location>
</feature>
<dbReference type="EMBL" id="JAPDRK010000002">
    <property type="protein sequence ID" value="KAJ9614996.1"/>
    <property type="molecule type" value="Genomic_DNA"/>
</dbReference>
<dbReference type="AlphaFoldDB" id="A0AA39CNP5"/>
<dbReference type="InterPro" id="IPR058645">
    <property type="entry name" value="NTF2-like_dom_7"/>
</dbReference>
<protein>
    <recommendedName>
        <fullName evidence="2">NTF2-like domain-containing protein</fullName>
    </recommendedName>
</protein>
<dbReference type="Proteomes" id="UP001172673">
    <property type="component" value="Unassembled WGS sequence"/>
</dbReference>
<dbReference type="Pfam" id="PF26534">
    <property type="entry name" value="NTF2_7"/>
    <property type="match status" value="1"/>
</dbReference>